<gene>
    <name evidence="6" type="ORF">ACFSC0_15010</name>
</gene>
<dbReference type="InterPro" id="IPR020846">
    <property type="entry name" value="MFS_dom"/>
</dbReference>
<feature type="transmembrane region" description="Helical" evidence="4">
    <location>
        <begin position="305"/>
        <end position="325"/>
    </location>
</feature>
<feature type="transmembrane region" description="Helical" evidence="4">
    <location>
        <begin position="247"/>
        <end position="269"/>
    </location>
</feature>
<feature type="transmembrane region" description="Helical" evidence="4">
    <location>
        <begin position="97"/>
        <end position="121"/>
    </location>
</feature>
<dbReference type="PANTHER" id="PTHR23534:SF1">
    <property type="entry name" value="MAJOR FACILITATOR SUPERFAMILY PROTEIN"/>
    <property type="match status" value="1"/>
</dbReference>
<sequence>MTHERRVVLSLAIAQALFQTSSVLLVTVGGLAGQMLAPDTALATLPIACVALGTAVATIPASLLMGRVGRRPGFVLGALLGAGGGALAAFAMLAGSFPLLCIATALVGGYQGFAQFYRFAAAEAASEAFRSRAISLVLAGGVVAALAGPHLGAATKDLIGPAAYAGSFLAVLALGLVSAVVIAATPLPTTPASGDAAEPSRPLPVIMRQPKFVAAVVGAAVGYAVMVLVMTATPLSMVGHHHAVSDAAFVIQWHVLGMFVPSFFTGWLVKRFGLTAMMLTGVGLLLTHVAVAMSGVALANFLSGLVLLGVGWNFLYVGGSTLLTETYRPSERARVQGLNDFLIVGVAAAASFSAGALVDAFGWRGLNLAATPFLAIAALAVVFGSAGGARRAVEAAPR</sequence>
<dbReference type="EMBL" id="JBHUEY010000006">
    <property type="protein sequence ID" value="MFD1784712.1"/>
    <property type="molecule type" value="Genomic_DNA"/>
</dbReference>
<keyword evidence="1 4" id="KW-0812">Transmembrane</keyword>
<proteinExistence type="predicted"/>
<evidence type="ECO:0000313" key="6">
    <source>
        <dbReference type="EMBL" id="MFD1784712.1"/>
    </source>
</evidence>
<keyword evidence="2 4" id="KW-1133">Transmembrane helix</keyword>
<feature type="transmembrane region" description="Helical" evidence="4">
    <location>
        <begin position="73"/>
        <end position="91"/>
    </location>
</feature>
<evidence type="ECO:0000313" key="7">
    <source>
        <dbReference type="Proteomes" id="UP001597237"/>
    </source>
</evidence>
<dbReference type="PROSITE" id="PS50850">
    <property type="entry name" value="MFS"/>
    <property type="match status" value="1"/>
</dbReference>
<feature type="transmembrane region" description="Helical" evidence="4">
    <location>
        <begin position="212"/>
        <end position="235"/>
    </location>
</feature>
<evidence type="ECO:0000259" key="5">
    <source>
        <dbReference type="PROSITE" id="PS50850"/>
    </source>
</evidence>
<dbReference type="InterPro" id="IPR036259">
    <property type="entry name" value="MFS_trans_sf"/>
</dbReference>
<dbReference type="PANTHER" id="PTHR23534">
    <property type="entry name" value="MFS PERMEASE"/>
    <property type="match status" value="1"/>
</dbReference>
<feature type="transmembrane region" description="Helical" evidence="4">
    <location>
        <begin position="337"/>
        <end position="358"/>
    </location>
</feature>
<dbReference type="RefSeq" id="WP_377280851.1">
    <property type="nucleotide sequence ID" value="NZ_JBHRSI010000002.1"/>
</dbReference>
<feature type="transmembrane region" description="Helical" evidence="4">
    <location>
        <begin position="276"/>
        <end position="299"/>
    </location>
</feature>
<comment type="caution">
    <text evidence="6">The sequence shown here is derived from an EMBL/GenBank/DDBJ whole genome shotgun (WGS) entry which is preliminary data.</text>
</comment>
<evidence type="ECO:0000256" key="4">
    <source>
        <dbReference type="SAM" id="Phobius"/>
    </source>
</evidence>
<protein>
    <submittedName>
        <fullName evidence="6">MFS transporter</fullName>
    </submittedName>
</protein>
<dbReference type="SUPFAM" id="SSF103473">
    <property type="entry name" value="MFS general substrate transporter"/>
    <property type="match status" value="1"/>
</dbReference>
<dbReference type="Gene3D" id="1.20.1250.20">
    <property type="entry name" value="MFS general substrate transporter like domains"/>
    <property type="match status" value="1"/>
</dbReference>
<keyword evidence="3 4" id="KW-0472">Membrane</keyword>
<dbReference type="Pfam" id="PF07690">
    <property type="entry name" value="MFS_1"/>
    <property type="match status" value="1"/>
</dbReference>
<feature type="transmembrane region" description="Helical" evidence="4">
    <location>
        <begin position="163"/>
        <end position="184"/>
    </location>
</feature>
<feature type="transmembrane region" description="Helical" evidence="4">
    <location>
        <begin position="41"/>
        <end position="61"/>
    </location>
</feature>
<dbReference type="Proteomes" id="UP001597237">
    <property type="component" value="Unassembled WGS sequence"/>
</dbReference>
<evidence type="ECO:0000256" key="1">
    <source>
        <dbReference type="ARBA" id="ARBA00022692"/>
    </source>
</evidence>
<evidence type="ECO:0000256" key="3">
    <source>
        <dbReference type="ARBA" id="ARBA00023136"/>
    </source>
</evidence>
<feature type="transmembrane region" description="Helical" evidence="4">
    <location>
        <begin position="370"/>
        <end position="389"/>
    </location>
</feature>
<feature type="transmembrane region" description="Helical" evidence="4">
    <location>
        <begin position="133"/>
        <end position="151"/>
    </location>
</feature>
<reference evidence="7" key="1">
    <citation type="journal article" date="2019" name="Int. J. Syst. Evol. Microbiol.">
        <title>The Global Catalogue of Microorganisms (GCM) 10K type strain sequencing project: providing services to taxonomists for standard genome sequencing and annotation.</title>
        <authorList>
            <consortium name="The Broad Institute Genomics Platform"/>
            <consortium name="The Broad Institute Genome Sequencing Center for Infectious Disease"/>
            <person name="Wu L."/>
            <person name="Ma J."/>
        </authorList>
    </citation>
    <scope>NUCLEOTIDE SEQUENCE [LARGE SCALE GENOMIC DNA]</scope>
    <source>
        <strain evidence="7">DFY28</strain>
    </source>
</reference>
<organism evidence="6 7">
    <name type="scientific">Phenylobacterium terrae</name>
    <dbReference type="NCBI Taxonomy" id="2665495"/>
    <lineage>
        <taxon>Bacteria</taxon>
        <taxon>Pseudomonadati</taxon>
        <taxon>Pseudomonadota</taxon>
        <taxon>Alphaproteobacteria</taxon>
        <taxon>Caulobacterales</taxon>
        <taxon>Caulobacteraceae</taxon>
        <taxon>Phenylobacterium</taxon>
    </lineage>
</organism>
<accession>A0ABW4N3K4</accession>
<dbReference type="InterPro" id="IPR011701">
    <property type="entry name" value="MFS"/>
</dbReference>
<feature type="domain" description="Major facilitator superfamily (MFS) profile" evidence="5">
    <location>
        <begin position="210"/>
        <end position="398"/>
    </location>
</feature>
<name>A0ABW4N3K4_9CAUL</name>
<keyword evidence="7" id="KW-1185">Reference proteome</keyword>
<evidence type="ECO:0000256" key="2">
    <source>
        <dbReference type="ARBA" id="ARBA00022989"/>
    </source>
</evidence>